<name>A0A4T0NQ66_9BASI</name>
<keyword evidence="3 7" id="KW-0812">Transmembrane</keyword>
<evidence type="ECO:0000256" key="4">
    <source>
        <dbReference type="ARBA" id="ARBA00022989"/>
    </source>
</evidence>
<evidence type="ECO:0000256" key="3">
    <source>
        <dbReference type="ARBA" id="ARBA00022692"/>
    </source>
</evidence>
<dbReference type="GO" id="GO:0000139">
    <property type="term" value="C:Golgi membrane"/>
    <property type="evidence" value="ECO:0007669"/>
    <property type="project" value="TreeGrafter"/>
</dbReference>
<dbReference type="GO" id="GO:0006890">
    <property type="term" value="P:retrograde vesicle-mediated transport, Golgi to endoplasmic reticulum"/>
    <property type="evidence" value="ECO:0007669"/>
    <property type="project" value="TreeGrafter"/>
</dbReference>
<comment type="similarity">
    <text evidence="2 6">Belongs to the RER1 family.</text>
</comment>
<gene>
    <name evidence="8" type="ORF">E3Q17_02598</name>
</gene>
<dbReference type="InterPro" id="IPR004932">
    <property type="entry name" value="Rer1"/>
</dbReference>
<dbReference type="PANTHER" id="PTHR10743">
    <property type="entry name" value="PROTEIN RER1"/>
    <property type="match status" value="1"/>
</dbReference>
<comment type="caution">
    <text evidence="8">The sequence shown here is derived from an EMBL/GenBank/DDBJ whole genome shotgun (WGS) entry which is preliminary data.</text>
</comment>
<evidence type="ECO:0000256" key="2">
    <source>
        <dbReference type="ARBA" id="ARBA00006070"/>
    </source>
</evidence>
<keyword evidence="4 7" id="KW-1133">Transmembrane helix</keyword>
<dbReference type="GO" id="GO:0005783">
    <property type="term" value="C:endoplasmic reticulum"/>
    <property type="evidence" value="ECO:0007669"/>
    <property type="project" value="GOC"/>
</dbReference>
<evidence type="ECO:0000256" key="6">
    <source>
        <dbReference type="PIRNR" id="PIRNR016013"/>
    </source>
</evidence>
<dbReference type="PIRSF" id="PIRSF016013">
    <property type="entry name" value="AtER_Rer1p"/>
    <property type="match status" value="1"/>
</dbReference>
<dbReference type="EMBL" id="SPRH01000030">
    <property type="protein sequence ID" value="TIB99480.1"/>
    <property type="molecule type" value="Genomic_DNA"/>
</dbReference>
<proteinExistence type="inferred from homology"/>
<dbReference type="GO" id="GO:0006621">
    <property type="term" value="P:protein retention in ER lumen"/>
    <property type="evidence" value="ECO:0007669"/>
    <property type="project" value="TreeGrafter"/>
</dbReference>
<comment type="function">
    <text evidence="6">Involved in the retrieval of endoplasmic reticulum membrane proteins from the early Golgi compartment.</text>
</comment>
<sequence length="219" mass="25816">MNVEEDTTTNKFKQEFDSNLHQVKIRIQRYLDLITPFTVYRWLSTTFLLFVFCLRIVLSHGVLLYSYLNLFLAFLTPKFDPSVEEDEEMDNLEGGNDESNTYGGGGGYGLGSGGLLDKDEEFRPFIRRLPEFKFWSVNYTQVYIVLCYTRNISIYIMHNHICIRHTSLLANFTSLLLHLVLLDNEKTDRGHTNRETRHMIKYRYIPFDLGRKVRYNSKN</sequence>
<keyword evidence="5 6" id="KW-0472">Membrane</keyword>
<evidence type="ECO:0000256" key="5">
    <source>
        <dbReference type="ARBA" id="ARBA00023136"/>
    </source>
</evidence>
<accession>A0A4T0NQ66</accession>
<evidence type="ECO:0000256" key="7">
    <source>
        <dbReference type="SAM" id="Phobius"/>
    </source>
</evidence>
<evidence type="ECO:0000313" key="9">
    <source>
        <dbReference type="Proteomes" id="UP000307169"/>
    </source>
</evidence>
<organism evidence="8 9">
    <name type="scientific">Wallemia mellicola</name>
    <dbReference type="NCBI Taxonomy" id="1708541"/>
    <lineage>
        <taxon>Eukaryota</taxon>
        <taxon>Fungi</taxon>
        <taxon>Dikarya</taxon>
        <taxon>Basidiomycota</taxon>
        <taxon>Wallemiomycotina</taxon>
        <taxon>Wallemiomycetes</taxon>
        <taxon>Wallemiales</taxon>
        <taxon>Wallemiaceae</taxon>
        <taxon>Wallemia</taxon>
    </lineage>
</organism>
<protein>
    <recommendedName>
        <fullName evidence="6">Protein RER1</fullName>
    </recommendedName>
</protein>
<evidence type="ECO:0000313" key="8">
    <source>
        <dbReference type="EMBL" id="TIB99480.1"/>
    </source>
</evidence>
<dbReference type="Pfam" id="PF03248">
    <property type="entry name" value="Rer1"/>
    <property type="match status" value="1"/>
</dbReference>
<evidence type="ECO:0000256" key="1">
    <source>
        <dbReference type="ARBA" id="ARBA00004141"/>
    </source>
</evidence>
<comment type="subcellular location">
    <subcellularLocation>
        <location evidence="1">Membrane</location>
        <topology evidence="1">Multi-pass membrane protein</topology>
    </subcellularLocation>
</comment>
<reference evidence="8 9" key="1">
    <citation type="submission" date="2019-03" db="EMBL/GenBank/DDBJ databases">
        <title>Sequencing 25 genomes of Wallemia mellicola.</title>
        <authorList>
            <person name="Gostincar C."/>
        </authorList>
    </citation>
    <scope>NUCLEOTIDE SEQUENCE [LARGE SCALE GENOMIC DNA]</scope>
    <source>
        <strain evidence="8 9">EXF-1262</strain>
    </source>
</reference>
<dbReference type="Proteomes" id="UP000307169">
    <property type="component" value="Unassembled WGS sequence"/>
</dbReference>
<dbReference type="PANTHER" id="PTHR10743:SF0">
    <property type="entry name" value="PROTEIN RER1"/>
    <property type="match status" value="1"/>
</dbReference>
<dbReference type="AlphaFoldDB" id="A0A4T0NQ66"/>
<feature type="transmembrane region" description="Helical" evidence="7">
    <location>
        <begin position="47"/>
        <end position="68"/>
    </location>
</feature>